<accession>A0A4Z2JFH7</accession>
<evidence type="ECO:0000313" key="1">
    <source>
        <dbReference type="EMBL" id="TNN88368.1"/>
    </source>
</evidence>
<reference evidence="1 2" key="1">
    <citation type="submission" date="2019-03" db="EMBL/GenBank/DDBJ databases">
        <title>First draft genome of Liparis tanakae, snailfish: a comprehensive survey of snailfish specific genes.</title>
        <authorList>
            <person name="Kim W."/>
            <person name="Song I."/>
            <person name="Jeong J.-H."/>
            <person name="Kim D."/>
            <person name="Kim S."/>
            <person name="Ryu S."/>
            <person name="Song J.Y."/>
            <person name="Lee S.K."/>
        </authorList>
    </citation>
    <scope>NUCLEOTIDE SEQUENCE [LARGE SCALE GENOMIC DNA]</scope>
    <source>
        <tissue evidence="1">Muscle</tissue>
    </source>
</reference>
<proteinExistence type="predicted"/>
<evidence type="ECO:0000313" key="2">
    <source>
        <dbReference type="Proteomes" id="UP000314294"/>
    </source>
</evidence>
<protein>
    <submittedName>
        <fullName evidence="1">Uncharacterized protein</fullName>
    </submittedName>
</protein>
<organism evidence="1 2">
    <name type="scientific">Liparis tanakae</name>
    <name type="common">Tanaka's snailfish</name>
    <dbReference type="NCBI Taxonomy" id="230148"/>
    <lineage>
        <taxon>Eukaryota</taxon>
        <taxon>Metazoa</taxon>
        <taxon>Chordata</taxon>
        <taxon>Craniata</taxon>
        <taxon>Vertebrata</taxon>
        <taxon>Euteleostomi</taxon>
        <taxon>Actinopterygii</taxon>
        <taxon>Neopterygii</taxon>
        <taxon>Teleostei</taxon>
        <taxon>Neoteleostei</taxon>
        <taxon>Acanthomorphata</taxon>
        <taxon>Eupercaria</taxon>
        <taxon>Perciformes</taxon>
        <taxon>Cottioidei</taxon>
        <taxon>Cottales</taxon>
        <taxon>Liparidae</taxon>
        <taxon>Liparis</taxon>
    </lineage>
</organism>
<comment type="caution">
    <text evidence="1">The sequence shown here is derived from an EMBL/GenBank/DDBJ whole genome shotgun (WGS) entry which is preliminary data.</text>
</comment>
<sequence length="82" mass="9020">MYTFTPGPATEYSCPGKWRGPEQSQTLILPAVKFTPNHTVEREASALVLFDNCMGPPLKEAQSLVSALIRDRLAAQMAELDL</sequence>
<dbReference type="Proteomes" id="UP000314294">
    <property type="component" value="Unassembled WGS sequence"/>
</dbReference>
<gene>
    <name evidence="1" type="ORF">EYF80_001150</name>
</gene>
<dbReference type="EMBL" id="SRLO01000005">
    <property type="protein sequence ID" value="TNN88368.1"/>
    <property type="molecule type" value="Genomic_DNA"/>
</dbReference>
<name>A0A4Z2JFH7_9TELE</name>
<dbReference type="AlphaFoldDB" id="A0A4Z2JFH7"/>
<keyword evidence="2" id="KW-1185">Reference proteome</keyword>